<dbReference type="RefSeq" id="WP_226933707.1">
    <property type="nucleotide sequence ID" value="NZ_JACDXX010000002.1"/>
</dbReference>
<gene>
    <name evidence="2" type="ORF">H0485_02105</name>
</gene>
<dbReference type="EMBL" id="JACDXX010000002">
    <property type="protein sequence ID" value="MCB5408801.1"/>
    <property type="molecule type" value="Genomic_DNA"/>
</dbReference>
<evidence type="ECO:0000256" key="1">
    <source>
        <dbReference type="SAM" id="SignalP"/>
    </source>
</evidence>
<keyword evidence="3" id="KW-1185">Reference proteome</keyword>
<name>A0ABS8CHD5_9RHOB</name>
<reference evidence="2 3" key="1">
    <citation type="submission" date="2020-07" db="EMBL/GenBank/DDBJ databases">
        <title>Pseudogemmobacter sp. nov., isolated from poultry manure in Taiwan.</title>
        <authorList>
            <person name="Lin S.-Y."/>
            <person name="Tang Y.-S."/>
            <person name="Young C.-C."/>
        </authorList>
    </citation>
    <scope>NUCLEOTIDE SEQUENCE [LARGE SCALE GENOMIC DNA]</scope>
    <source>
        <strain evidence="2 3">CC-YST710</strain>
    </source>
</reference>
<evidence type="ECO:0000313" key="3">
    <source>
        <dbReference type="Proteomes" id="UP001198571"/>
    </source>
</evidence>
<keyword evidence="1" id="KW-0732">Signal</keyword>
<feature type="signal peptide" evidence="1">
    <location>
        <begin position="1"/>
        <end position="18"/>
    </location>
</feature>
<protein>
    <submittedName>
        <fullName evidence="2">Uncharacterized protein</fullName>
    </submittedName>
</protein>
<feature type="chain" id="PRO_5045247230" evidence="1">
    <location>
        <begin position="19"/>
        <end position="73"/>
    </location>
</feature>
<sequence length="73" mass="7311">MRPRRAVLLLLLCLAACAQPQQVVDPTIGMHIGSDGRVYPSVAGSAGGVTLGAGSGGGFVGTRFGPLRLSAGF</sequence>
<evidence type="ECO:0000313" key="2">
    <source>
        <dbReference type="EMBL" id="MCB5408801.1"/>
    </source>
</evidence>
<dbReference type="Proteomes" id="UP001198571">
    <property type="component" value="Unassembled WGS sequence"/>
</dbReference>
<proteinExistence type="predicted"/>
<accession>A0ABS8CHD5</accession>
<organism evidence="2 3">
    <name type="scientific">Pseudogemmobacter faecipullorum</name>
    <dbReference type="NCBI Taxonomy" id="2755041"/>
    <lineage>
        <taxon>Bacteria</taxon>
        <taxon>Pseudomonadati</taxon>
        <taxon>Pseudomonadota</taxon>
        <taxon>Alphaproteobacteria</taxon>
        <taxon>Rhodobacterales</taxon>
        <taxon>Paracoccaceae</taxon>
        <taxon>Pseudogemmobacter</taxon>
    </lineage>
</organism>
<comment type="caution">
    <text evidence="2">The sequence shown here is derived from an EMBL/GenBank/DDBJ whole genome shotgun (WGS) entry which is preliminary data.</text>
</comment>